<keyword evidence="3" id="KW-0235">DNA replication</keyword>
<dbReference type="GO" id="GO:0006260">
    <property type="term" value="P:DNA replication"/>
    <property type="evidence" value="ECO:0007669"/>
    <property type="project" value="UniProtKB-KW"/>
</dbReference>
<dbReference type="EMBL" id="BK035393">
    <property type="protein sequence ID" value="DAG97898.1"/>
    <property type="molecule type" value="Genomic_DNA"/>
</dbReference>
<keyword evidence="9" id="KW-0234">DNA repair</keyword>
<keyword evidence="4" id="KW-0479">Metal-binding</keyword>
<proteinExistence type="predicted"/>
<feature type="compositionally biased region" description="Acidic residues" evidence="12">
    <location>
        <begin position="369"/>
        <end position="380"/>
    </location>
</feature>
<organism evidence="14">
    <name type="scientific">Ackermannviridae sp</name>
    <dbReference type="NCBI Taxonomy" id="2831612"/>
    <lineage>
        <taxon>Viruses</taxon>
        <taxon>Duplodnaviria</taxon>
        <taxon>Heunggongvirae</taxon>
        <taxon>Uroviricota</taxon>
        <taxon>Caudoviricetes</taxon>
        <taxon>Pantevenvirales</taxon>
        <taxon>Ackermannviridae</taxon>
    </lineage>
</organism>
<evidence type="ECO:0000256" key="8">
    <source>
        <dbReference type="ARBA" id="ARBA00023125"/>
    </source>
</evidence>
<dbReference type="GO" id="GO:0046872">
    <property type="term" value="F:metal ion binding"/>
    <property type="evidence" value="ECO:0007669"/>
    <property type="project" value="UniProtKB-KW"/>
</dbReference>
<dbReference type="SUPFAM" id="SSF50249">
    <property type="entry name" value="Nucleic acid-binding proteins"/>
    <property type="match status" value="1"/>
</dbReference>
<keyword evidence="6" id="KW-0862">Zinc</keyword>
<feature type="region of interest" description="Disordered" evidence="12">
    <location>
        <begin position="307"/>
        <end position="380"/>
    </location>
</feature>
<dbReference type="Gene3D" id="3.90.198.10">
    <property type="entry name" value="Replication Fork Single-Stranded Dna Binding Protein"/>
    <property type="match status" value="1"/>
</dbReference>
<evidence type="ECO:0000256" key="9">
    <source>
        <dbReference type="ARBA" id="ARBA00023204"/>
    </source>
</evidence>
<dbReference type="GO" id="GO:0006281">
    <property type="term" value="P:DNA repair"/>
    <property type="evidence" value="ECO:0007669"/>
    <property type="project" value="UniProtKB-KW"/>
</dbReference>
<feature type="domain" description="Bacteriophage T4 Gp32 single-stranded DNA-binding" evidence="13">
    <location>
        <begin position="125"/>
        <end position="276"/>
    </location>
</feature>
<evidence type="ECO:0000256" key="7">
    <source>
        <dbReference type="ARBA" id="ARBA00023109"/>
    </source>
</evidence>
<dbReference type="Pfam" id="PF08804">
    <property type="entry name" value="gp32"/>
    <property type="match status" value="1"/>
</dbReference>
<keyword evidence="2" id="KW-0678">Repressor</keyword>
<keyword evidence="7" id="KW-1194">Viral DNA replication</keyword>
<evidence type="ECO:0000256" key="6">
    <source>
        <dbReference type="ARBA" id="ARBA00022833"/>
    </source>
</evidence>
<sequence length="380" mass="43618">MSNEVFDFGGIFDMKSDDFKQKETTQFSNPDFYSPRIDDENVKDNIYQSKLRFLPNVNVAPNGERTNIVVKHVYYVPDPDNPGQKCYIDAPSNEPKAKDIASVAFMMFGYDKSKIYRSDAPAIVKKNAKQLKRNTYHYSLVQVIKDTQHPELEGSVKIFRYGGVIYEKIMQLINGNPALGINPIIPFDPLNGKEFIMVLSKGQNDQGQELNTYMQSRFVDDRSAITIDGREMTDSNEDKQEIFNFLKEKSPDLSQTMFQKMTEDDVERLNRAVRDVIDDDKWFGMAYQACYGKPFIPDAVRESVVSTEKYDDEDIEVEEQVVEEPVKKSPRREEPASSTMSKFKSLKEEAEKPAPAKKPTDKQPSISDMMEDIDDDLDFE</sequence>
<evidence type="ECO:0000256" key="1">
    <source>
        <dbReference type="ARBA" id="ARBA00018590"/>
    </source>
</evidence>
<protein>
    <recommendedName>
        <fullName evidence="1">Single-stranded DNA-binding protein</fullName>
    </recommendedName>
    <alternativeName>
        <fullName evidence="10">Gp32</fullName>
    </alternativeName>
    <alternativeName>
        <fullName evidence="11">Helix-destabilizing protein</fullName>
    </alternativeName>
</protein>
<evidence type="ECO:0000256" key="2">
    <source>
        <dbReference type="ARBA" id="ARBA00022491"/>
    </source>
</evidence>
<dbReference type="GO" id="GO:0003697">
    <property type="term" value="F:single-stranded DNA binding"/>
    <property type="evidence" value="ECO:0007669"/>
    <property type="project" value="InterPro"/>
</dbReference>
<evidence type="ECO:0000256" key="3">
    <source>
        <dbReference type="ARBA" id="ARBA00022705"/>
    </source>
</evidence>
<feature type="compositionally biased region" description="Acidic residues" evidence="12">
    <location>
        <begin position="310"/>
        <end position="322"/>
    </location>
</feature>
<evidence type="ECO:0000256" key="10">
    <source>
        <dbReference type="ARBA" id="ARBA00031936"/>
    </source>
</evidence>
<evidence type="ECO:0000256" key="12">
    <source>
        <dbReference type="SAM" id="MobiDB-lite"/>
    </source>
</evidence>
<keyword evidence="8" id="KW-0238">DNA-binding</keyword>
<reference evidence="14" key="1">
    <citation type="journal article" date="2021" name="Proc. Natl. Acad. Sci. U.S.A.">
        <title>A Catalog of Tens of Thousands of Viruses from Human Metagenomes Reveals Hidden Associations with Chronic Diseases.</title>
        <authorList>
            <person name="Tisza M.J."/>
            <person name="Buck C.B."/>
        </authorList>
    </citation>
    <scope>NUCLEOTIDE SEQUENCE</scope>
    <source>
        <strain evidence="14">CtASH1</strain>
    </source>
</reference>
<feature type="compositionally biased region" description="Basic and acidic residues" evidence="12">
    <location>
        <begin position="324"/>
        <end position="335"/>
    </location>
</feature>
<feature type="compositionally biased region" description="Basic and acidic residues" evidence="12">
    <location>
        <begin position="345"/>
        <end position="361"/>
    </location>
</feature>
<name>A0A8S5VTG1_9CAUD</name>
<evidence type="ECO:0000313" key="14">
    <source>
        <dbReference type="EMBL" id="DAG97898.1"/>
    </source>
</evidence>
<dbReference type="InterPro" id="IPR012339">
    <property type="entry name" value="Phage_T4_Gp32_ssDNA-bd"/>
</dbReference>
<evidence type="ECO:0000256" key="5">
    <source>
        <dbReference type="ARBA" id="ARBA00022763"/>
    </source>
</evidence>
<dbReference type="InterPro" id="IPR044947">
    <property type="entry name" value="Phage_T4_Gp32_ssDNA-bd_sf"/>
</dbReference>
<evidence type="ECO:0000259" key="13">
    <source>
        <dbReference type="Pfam" id="PF08804"/>
    </source>
</evidence>
<accession>A0A8S5VTG1</accession>
<keyword evidence="5" id="KW-0227">DNA damage</keyword>
<dbReference type="InterPro" id="IPR012340">
    <property type="entry name" value="NA-bd_OB-fold"/>
</dbReference>
<evidence type="ECO:0000256" key="4">
    <source>
        <dbReference type="ARBA" id="ARBA00022723"/>
    </source>
</evidence>
<evidence type="ECO:0000256" key="11">
    <source>
        <dbReference type="ARBA" id="ARBA00032941"/>
    </source>
</evidence>
<dbReference type="GO" id="GO:0039693">
    <property type="term" value="P:viral DNA genome replication"/>
    <property type="evidence" value="ECO:0007669"/>
    <property type="project" value="UniProtKB-KW"/>
</dbReference>